<gene>
    <name evidence="8" type="primary">VGLL1</name>
</gene>
<keyword evidence="4" id="KW-0539">Nucleus</keyword>
<evidence type="ECO:0000313" key="8">
    <source>
        <dbReference type="RefSeq" id="XP_025047638.1"/>
    </source>
</evidence>
<dbReference type="Pfam" id="PF07545">
    <property type="entry name" value="Vg_Tdu"/>
    <property type="match status" value="1"/>
</dbReference>
<dbReference type="GO" id="GO:0005634">
    <property type="term" value="C:nucleus"/>
    <property type="evidence" value="ECO:0007669"/>
    <property type="project" value="UniProtKB-SubCell"/>
</dbReference>
<dbReference type="KEGG" id="asn:102381761"/>
<comment type="similarity">
    <text evidence="5">Belongs to the vestigial family.</text>
</comment>
<dbReference type="Proteomes" id="UP000189705">
    <property type="component" value="Unplaced"/>
</dbReference>
<sequence>MYLLYVTYLHPSTCHVPSSPGDSLRQEPAPGGKAVTSLANQLHPAPTQLLSPLCTALIGASSFPYLCTGKLVESHCLRLEEDYAHACRAIQVKEMLLLPCSLVHRHELSLRMEETRENAANLSQSKQPVKTEWGSQCVVFTYFHGDINSVVDEHFSRALSNVKSPQDLSTKHKDLRKDSMSPQPWNFSSHWTKPYQSSPATNVSPSGLNLSAAAVQADYQPPVLQSHPTQPADLWHFPAIGNPGLVSSGHHHSFPDLHVMQAPTSGGKYGSLLGLLQQERCPAPRQDPVMKQDSSPACMAGSARLPNTSQSLTPGEGKEIFTATSALMIPLPGKDRLCLKVTKAGLFGFIPLAQSLGLKVFPTGHQSYVGLGNFGQCSVDRKIHPVHCLARLLTAGVTKGRWQIFSVNYNLFGALLEITKCSTEPFLPVAFKPGEEPPQAQMEDDDKGVECREIV</sequence>
<keyword evidence="3" id="KW-0804">Transcription</keyword>
<accession>A0A3Q0FPP5</accession>
<feature type="region of interest" description="Disordered" evidence="6">
    <location>
        <begin position="285"/>
        <end position="315"/>
    </location>
</feature>
<dbReference type="PANTHER" id="PTHR15950">
    <property type="entry name" value="TRANSCRIPTION COFACTOR VESTIGIAL-LIKE PROTEIN"/>
    <property type="match status" value="1"/>
</dbReference>
<dbReference type="InParanoid" id="A0A3Q0FPP5"/>
<evidence type="ECO:0000313" key="7">
    <source>
        <dbReference type="Proteomes" id="UP000189705"/>
    </source>
</evidence>
<dbReference type="RefSeq" id="XP_025047638.1">
    <property type="nucleotide sequence ID" value="XM_025191853.1"/>
</dbReference>
<organism evidence="7 8">
    <name type="scientific">Alligator sinensis</name>
    <name type="common">Chinese alligator</name>
    <dbReference type="NCBI Taxonomy" id="38654"/>
    <lineage>
        <taxon>Eukaryota</taxon>
        <taxon>Metazoa</taxon>
        <taxon>Chordata</taxon>
        <taxon>Craniata</taxon>
        <taxon>Vertebrata</taxon>
        <taxon>Euteleostomi</taxon>
        <taxon>Archelosauria</taxon>
        <taxon>Archosauria</taxon>
        <taxon>Crocodylia</taxon>
        <taxon>Alligatoridae</taxon>
        <taxon>Alligatorinae</taxon>
        <taxon>Alligator</taxon>
    </lineage>
</organism>
<name>A0A3Q0FPP5_ALLSI</name>
<evidence type="ECO:0000256" key="5">
    <source>
        <dbReference type="ARBA" id="ARBA00025784"/>
    </source>
</evidence>
<comment type="subcellular location">
    <subcellularLocation>
        <location evidence="1">Nucleus</location>
    </subcellularLocation>
</comment>
<evidence type="ECO:0000256" key="4">
    <source>
        <dbReference type="ARBA" id="ARBA00023242"/>
    </source>
</evidence>
<protein>
    <submittedName>
        <fullName evidence="8">Transcription cofactor vestigial-like protein 1 isoform X1</fullName>
    </submittedName>
</protein>
<dbReference type="CTD" id="51442"/>
<reference evidence="8" key="1">
    <citation type="submission" date="2025-08" db="UniProtKB">
        <authorList>
            <consortium name="RefSeq"/>
        </authorList>
    </citation>
    <scope>IDENTIFICATION</scope>
</reference>
<dbReference type="InterPro" id="IPR011520">
    <property type="entry name" value="Vg_fam"/>
</dbReference>
<keyword evidence="2" id="KW-0805">Transcription regulation</keyword>
<dbReference type="PANTHER" id="PTHR15950:SF20">
    <property type="entry name" value="TRANSCRIPTION COFACTOR VESTIGIAL-LIKE PROTEIN 1"/>
    <property type="match status" value="1"/>
</dbReference>
<dbReference type="GeneID" id="102381761"/>
<dbReference type="AlphaFoldDB" id="A0A3Q0FPP5"/>
<evidence type="ECO:0000256" key="1">
    <source>
        <dbReference type="ARBA" id="ARBA00004123"/>
    </source>
</evidence>
<dbReference type="STRING" id="38654.A0A3Q0FPP5"/>
<dbReference type="GO" id="GO:0006355">
    <property type="term" value="P:regulation of DNA-templated transcription"/>
    <property type="evidence" value="ECO:0007669"/>
    <property type="project" value="InterPro"/>
</dbReference>
<feature type="compositionally biased region" description="Polar residues" evidence="6">
    <location>
        <begin position="180"/>
        <end position="191"/>
    </location>
</feature>
<feature type="compositionally biased region" description="Basic and acidic residues" evidence="6">
    <location>
        <begin position="169"/>
        <end position="179"/>
    </location>
</feature>
<evidence type="ECO:0000256" key="6">
    <source>
        <dbReference type="SAM" id="MobiDB-lite"/>
    </source>
</evidence>
<keyword evidence="7" id="KW-1185">Reference proteome</keyword>
<feature type="region of interest" description="Disordered" evidence="6">
    <location>
        <begin position="161"/>
        <end position="191"/>
    </location>
</feature>
<evidence type="ECO:0000256" key="2">
    <source>
        <dbReference type="ARBA" id="ARBA00023015"/>
    </source>
</evidence>
<evidence type="ECO:0000256" key="3">
    <source>
        <dbReference type="ARBA" id="ARBA00023163"/>
    </source>
</evidence>
<proteinExistence type="inferred from homology"/>